<name>A0A7J7XB23_PIPKU</name>
<dbReference type="Proteomes" id="UP000558488">
    <property type="component" value="Unassembled WGS sequence"/>
</dbReference>
<gene>
    <name evidence="1" type="ORF">mPipKuh1_010663</name>
</gene>
<reference evidence="1 2" key="1">
    <citation type="journal article" date="2020" name="Nature">
        <title>Six reference-quality genomes reveal evolution of bat adaptations.</title>
        <authorList>
            <person name="Jebb D."/>
            <person name="Huang Z."/>
            <person name="Pippel M."/>
            <person name="Hughes G.M."/>
            <person name="Lavrichenko K."/>
            <person name="Devanna P."/>
            <person name="Winkler S."/>
            <person name="Jermiin L.S."/>
            <person name="Skirmuntt E.C."/>
            <person name="Katzourakis A."/>
            <person name="Burkitt-Gray L."/>
            <person name="Ray D.A."/>
            <person name="Sullivan K.A.M."/>
            <person name="Roscito J.G."/>
            <person name="Kirilenko B.M."/>
            <person name="Davalos L.M."/>
            <person name="Corthals A.P."/>
            <person name="Power M.L."/>
            <person name="Jones G."/>
            <person name="Ransome R.D."/>
            <person name="Dechmann D.K.N."/>
            <person name="Locatelli A.G."/>
            <person name="Puechmaille S.J."/>
            <person name="Fedrigo O."/>
            <person name="Jarvis E.D."/>
            <person name="Hiller M."/>
            <person name="Vernes S.C."/>
            <person name="Myers E.W."/>
            <person name="Teeling E.C."/>
        </authorList>
    </citation>
    <scope>NUCLEOTIDE SEQUENCE [LARGE SCALE GENOMIC DNA]</scope>
    <source>
        <strain evidence="1">MPipKuh1</strain>
        <tissue evidence="1">Flight muscle</tissue>
    </source>
</reference>
<accession>A0A7J7XB23</accession>
<comment type="caution">
    <text evidence="1">The sequence shown here is derived from an EMBL/GenBank/DDBJ whole genome shotgun (WGS) entry which is preliminary data.</text>
</comment>
<dbReference type="EMBL" id="JACAGB010000008">
    <property type="protein sequence ID" value="KAF6346929.1"/>
    <property type="molecule type" value="Genomic_DNA"/>
</dbReference>
<sequence length="159" mass="16799">MAAGFCTWLRERPCPMLRRPLVLTVTLGSPMSPAPPVTHLDTKQVPRCTWVSLAVEGNALGSGHPCSPGSEGNPSEGPPGCSVAVLHCAPLARLCCECASSRGLRTGPWAHCAGGEPLLELPACALSSSWFEMMTLRRGVLCSPCHVHPPPFLVMSTMV</sequence>
<evidence type="ECO:0000313" key="1">
    <source>
        <dbReference type="EMBL" id="KAF6346929.1"/>
    </source>
</evidence>
<keyword evidence="2" id="KW-1185">Reference proteome</keyword>
<protein>
    <submittedName>
        <fullName evidence="1">Uncharacterized protein</fullName>
    </submittedName>
</protein>
<dbReference type="AlphaFoldDB" id="A0A7J7XB23"/>
<proteinExistence type="predicted"/>
<organism evidence="1 2">
    <name type="scientific">Pipistrellus kuhlii</name>
    <name type="common">Kuhl's pipistrelle</name>
    <dbReference type="NCBI Taxonomy" id="59472"/>
    <lineage>
        <taxon>Eukaryota</taxon>
        <taxon>Metazoa</taxon>
        <taxon>Chordata</taxon>
        <taxon>Craniata</taxon>
        <taxon>Vertebrata</taxon>
        <taxon>Euteleostomi</taxon>
        <taxon>Mammalia</taxon>
        <taxon>Eutheria</taxon>
        <taxon>Laurasiatheria</taxon>
        <taxon>Chiroptera</taxon>
        <taxon>Yangochiroptera</taxon>
        <taxon>Vespertilionidae</taxon>
        <taxon>Pipistrellus</taxon>
    </lineage>
</organism>
<evidence type="ECO:0000313" key="2">
    <source>
        <dbReference type="Proteomes" id="UP000558488"/>
    </source>
</evidence>